<comment type="caution">
    <text evidence="2">The sequence shown here is derived from an EMBL/GenBank/DDBJ whole genome shotgun (WGS) entry which is preliminary data.</text>
</comment>
<organism evidence="2">
    <name type="scientific">marine sediment metagenome</name>
    <dbReference type="NCBI Taxonomy" id="412755"/>
    <lineage>
        <taxon>unclassified sequences</taxon>
        <taxon>metagenomes</taxon>
        <taxon>ecological metagenomes</taxon>
    </lineage>
</organism>
<feature type="compositionally biased region" description="Basic and acidic residues" evidence="1">
    <location>
        <begin position="1"/>
        <end position="19"/>
    </location>
</feature>
<protein>
    <submittedName>
        <fullName evidence="2">Uncharacterized protein</fullName>
    </submittedName>
</protein>
<dbReference type="EMBL" id="LAZR01048972">
    <property type="protein sequence ID" value="KKK90715.1"/>
    <property type="molecule type" value="Genomic_DNA"/>
</dbReference>
<sequence length="349" mass="37668">MTFRRKQDEVTPTFRREQDEVVSPTAVLPKPSGGPLSPEKASERAGRVWDAADANDVPLEVADRWWYDVELVASDPSSFAKPFPDNRSGFSENFIREWTGKGLITKPPIAGGALGMIVDGSTIAASNRLVDSEFNYDAFNRRGEMGAIMGGGKHAPISRAIDQALIAQAIKDFEFQQRGKTFGGKVAAGFSQLPTWMLEFAATGGLASLGDDVVQRLGEKMLRRYATTAAGKAAIATAKLTTGAVIRTSTGLLPRVGEKATARQALIELGLQGEESWATSFAKAWGETVIESFTEQTGGVITKGLKAGFLKLPFGKKFMSVLQKDWIKLTGGTSETFWTKMLTKGGYSN</sequence>
<evidence type="ECO:0000313" key="2">
    <source>
        <dbReference type="EMBL" id="KKK90715.1"/>
    </source>
</evidence>
<feature type="non-terminal residue" evidence="2">
    <location>
        <position position="349"/>
    </location>
</feature>
<gene>
    <name evidence="2" type="ORF">LCGC14_2720220</name>
</gene>
<name>A0A0F8ZXX0_9ZZZZ</name>
<reference evidence="2" key="1">
    <citation type="journal article" date="2015" name="Nature">
        <title>Complex archaea that bridge the gap between prokaryotes and eukaryotes.</title>
        <authorList>
            <person name="Spang A."/>
            <person name="Saw J.H."/>
            <person name="Jorgensen S.L."/>
            <person name="Zaremba-Niedzwiedzka K."/>
            <person name="Martijn J."/>
            <person name="Lind A.E."/>
            <person name="van Eijk R."/>
            <person name="Schleper C."/>
            <person name="Guy L."/>
            <person name="Ettema T.J."/>
        </authorList>
    </citation>
    <scope>NUCLEOTIDE SEQUENCE</scope>
</reference>
<dbReference type="AlphaFoldDB" id="A0A0F8ZXX0"/>
<evidence type="ECO:0000256" key="1">
    <source>
        <dbReference type="SAM" id="MobiDB-lite"/>
    </source>
</evidence>
<feature type="region of interest" description="Disordered" evidence="1">
    <location>
        <begin position="1"/>
        <end position="44"/>
    </location>
</feature>
<proteinExistence type="predicted"/>
<accession>A0A0F8ZXX0</accession>